<accession>A0A0D0AAN7</accession>
<keyword evidence="2" id="KW-1185">Reference proteome</keyword>
<reference evidence="2" key="2">
    <citation type="submission" date="2015-01" db="EMBL/GenBank/DDBJ databases">
        <title>Evolutionary Origins and Diversification of the Mycorrhizal Mutualists.</title>
        <authorList>
            <consortium name="DOE Joint Genome Institute"/>
            <consortium name="Mycorrhizal Genomics Consortium"/>
            <person name="Kohler A."/>
            <person name="Kuo A."/>
            <person name="Nagy L.G."/>
            <person name="Floudas D."/>
            <person name="Copeland A."/>
            <person name="Barry K.W."/>
            <person name="Cichocki N."/>
            <person name="Veneault-Fourrey C."/>
            <person name="LaButti K."/>
            <person name="Lindquist E.A."/>
            <person name="Lipzen A."/>
            <person name="Lundell T."/>
            <person name="Morin E."/>
            <person name="Murat C."/>
            <person name="Riley R."/>
            <person name="Ohm R."/>
            <person name="Sun H."/>
            <person name="Tunlid A."/>
            <person name="Henrissat B."/>
            <person name="Grigoriev I.V."/>
            <person name="Hibbett D.S."/>
            <person name="Martin F."/>
        </authorList>
    </citation>
    <scope>NUCLEOTIDE SEQUENCE [LARGE SCALE GENOMIC DNA]</scope>
    <source>
        <strain evidence="2">441</strain>
    </source>
</reference>
<dbReference type="HOGENOM" id="CLU_3015109_0_0_1"/>
<sequence>MADTAYRLPPVQVDFWRRTRSSRTCALTGTSCISTLTLDGLKTIKCQSGNWHMPGW</sequence>
<organism evidence="1 2">
    <name type="scientific">Pisolithus microcarpus 441</name>
    <dbReference type="NCBI Taxonomy" id="765257"/>
    <lineage>
        <taxon>Eukaryota</taxon>
        <taxon>Fungi</taxon>
        <taxon>Dikarya</taxon>
        <taxon>Basidiomycota</taxon>
        <taxon>Agaricomycotina</taxon>
        <taxon>Agaricomycetes</taxon>
        <taxon>Agaricomycetidae</taxon>
        <taxon>Boletales</taxon>
        <taxon>Sclerodermatineae</taxon>
        <taxon>Pisolithaceae</taxon>
        <taxon>Pisolithus</taxon>
    </lineage>
</organism>
<dbReference type="AlphaFoldDB" id="A0A0D0AAN7"/>
<dbReference type="Proteomes" id="UP000054018">
    <property type="component" value="Unassembled WGS sequence"/>
</dbReference>
<proteinExistence type="predicted"/>
<protein>
    <submittedName>
        <fullName evidence="1">Uncharacterized protein</fullName>
    </submittedName>
</protein>
<evidence type="ECO:0000313" key="2">
    <source>
        <dbReference type="Proteomes" id="UP000054018"/>
    </source>
</evidence>
<dbReference type="EMBL" id="KN833691">
    <property type="protein sequence ID" value="KIK28993.1"/>
    <property type="molecule type" value="Genomic_DNA"/>
</dbReference>
<gene>
    <name evidence="1" type="ORF">PISMIDRAFT_673317</name>
</gene>
<reference evidence="1 2" key="1">
    <citation type="submission" date="2014-04" db="EMBL/GenBank/DDBJ databases">
        <authorList>
            <consortium name="DOE Joint Genome Institute"/>
            <person name="Kuo A."/>
            <person name="Kohler A."/>
            <person name="Costa M.D."/>
            <person name="Nagy L.G."/>
            <person name="Floudas D."/>
            <person name="Copeland A."/>
            <person name="Barry K.W."/>
            <person name="Cichocki N."/>
            <person name="Veneault-Fourrey C."/>
            <person name="LaButti K."/>
            <person name="Lindquist E.A."/>
            <person name="Lipzen A."/>
            <person name="Lundell T."/>
            <person name="Morin E."/>
            <person name="Murat C."/>
            <person name="Sun H."/>
            <person name="Tunlid A."/>
            <person name="Henrissat B."/>
            <person name="Grigoriev I.V."/>
            <person name="Hibbett D.S."/>
            <person name="Martin F."/>
            <person name="Nordberg H.P."/>
            <person name="Cantor M.N."/>
            <person name="Hua S.X."/>
        </authorList>
    </citation>
    <scope>NUCLEOTIDE SEQUENCE [LARGE SCALE GENOMIC DNA]</scope>
    <source>
        <strain evidence="1 2">441</strain>
    </source>
</reference>
<name>A0A0D0AAN7_9AGAM</name>
<evidence type="ECO:0000313" key="1">
    <source>
        <dbReference type="EMBL" id="KIK28993.1"/>
    </source>
</evidence>